<protein>
    <recommendedName>
        <fullName evidence="4">Porin</fullName>
    </recommendedName>
</protein>
<reference evidence="2 3" key="2">
    <citation type="submission" date="2015-02" db="EMBL/GenBank/DDBJ databases">
        <title>The complete genome of Sphingomonas hengshuiensis sp. WHSC-8 isolated from soil of Hengshui Lake.</title>
        <authorList>
            <person name="Wei S."/>
            <person name="Guo J."/>
            <person name="Su C."/>
            <person name="Wu R."/>
            <person name="Zhang Z."/>
            <person name="Liang K."/>
            <person name="Li H."/>
            <person name="Wang T."/>
            <person name="Liu H."/>
            <person name="Zhang C."/>
            <person name="Li Z."/>
            <person name="Wang Q."/>
            <person name="Meng J."/>
        </authorList>
    </citation>
    <scope>NUCLEOTIDE SEQUENCE [LARGE SCALE GENOMIC DNA]</scope>
    <source>
        <strain evidence="2 3">WHSC-8</strain>
    </source>
</reference>
<dbReference type="InterPro" id="IPR032638">
    <property type="entry name" value="Porin_5"/>
</dbReference>
<keyword evidence="1" id="KW-0732">Signal</keyword>
<accession>A0A7U4J6Q7</accession>
<evidence type="ECO:0008006" key="4">
    <source>
        <dbReference type="Google" id="ProtNLM"/>
    </source>
</evidence>
<dbReference type="RefSeq" id="WP_044330529.1">
    <property type="nucleotide sequence ID" value="NZ_CP010836.1"/>
</dbReference>
<proteinExistence type="predicted"/>
<evidence type="ECO:0000313" key="2">
    <source>
        <dbReference type="EMBL" id="AJP71137.1"/>
    </source>
</evidence>
<dbReference type="Proteomes" id="UP000032300">
    <property type="component" value="Chromosome"/>
</dbReference>
<feature type="signal peptide" evidence="1">
    <location>
        <begin position="1"/>
        <end position="23"/>
    </location>
</feature>
<dbReference type="AlphaFoldDB" id="A0A7U4J6Q7"/>
<evidence type="ECO:0000256" key="1">
    <source>
        <dbReference type="SAM" id="SignalP"/>
    </source>
</evidence>
<dbReference type="EMBL" id="CP010836">
    <property type="protein sequence ID" value="AJP71137.1"/>
    <property type="molecule type" value="Genomic_DNA"/>
</dbReference>
<gene>
    <name evidence="2" type="ORF">TS85_03830</name>
</gene>
<name>A0A7U4J6Q7_9SPHN</name>
<keyword evidence="3" id="KW-1185">Reference proteome</keyword>
<organism evidence="2 3">
    <name type="scientific">Sphingomonas hengshuiensis</name>
    <dbReference type="NCBI Taxonomy" id="1609977"/>
    <lineage>
        <taxon>Bacteria</taxon>
        <taxon>Pseudomonadati</taxon>
        <taxon>Pseudomonadota</taxon>
        <taxon>Alphaproteobacteria</taxon>
        <taxon>Sphingomonadales</taxon>
        <taxon>Sphingomonadaceae</taxon>
        <taxon>Sphingomonas</taxon>
    </lineage>
</organism>
<feature type="chain" id="PRO_5030633222" description="Porin" evidence="1">
    <location>
        <begin position="24"/>
        <end position="523"/>
    </location>
</feature>
<sequence length="523" mass="56316">MTTLFSTAGGAAILLALSGGAQAQTRATDPSTLDILDVLVEKGVLNRADADAVLAEARKRSEADAGTVRVPYVPEAVRAQVREEVKRDVIATAKSEGWAQPGAIPAWLDRFTLSGDMRVRGERQAFGGSNTPLLLDVNAINADGSYSTDDVLPLRSTTKDRYRGRIRARLAVDARISDGIDAGVRFTTGNPNDPTQNNQTLTGNFGKFVVGLDRAYIRARPFAKDGTFANTNLILGKFDNPFFSTELLFDRDLQFEGVAGTLSARLGDGNGAPEVFLTGGAFPLEEWDVTSDDKFLFAGQVGASGSPIDGFRLKTAVSLYEYTNVQGQYNTLGTRDNEHTAVQQIQFGNSVFNLRRDGGFVNTVKFGLASKFRVGAVTARAEFDVTPSLVAAIDIEAAKNFAFDRAAIDARDVPASSGDKAWYANVSIGHPVISAKNSWQLAAGYRRLEGDSTFDLFTDSDFGFGGTDQEGFVVVGSWAVARNLWLTGSWFSARTINLADPTTGTLAPPIDSDTFMFDLNVKF</sequence>
<reference evidence="2 3" key="1">
    <citation type="journal article" date="2015" name="Int. J. Syst. Evol. Microbiol.">
        <title>Sphingomonas hengshuiensis sp. nov., isolated from lake wetland.</title>
        <authorList>
            <person name="Wei S."/>
            <person name="Wang T."/>
            <person name="Liu H."/>
            <person name="Zhang C."/>
            <person name="Guo J."/>
            <person name="Wang Q."/>
            <person name="Liang K."/>
            <person name="Zhang Z."/>
        </authorList>
    </citation>
    <scope>NUCLEOTIDE SEQUENCE [LARGE SCALE GENOMIC DNA]</scope>
    <source>
        <strain evidence="2 3">WHSC-8</strain>
    </source>
</reference>
<dbReference type="KEGG" id="sphi:TS85_03830"/>
<evidence type="ECO:0000313" key="3">
    <source>
        <dbReference type="Proteomes" id="UP000032300"/>
    </source>
</evidence>
<dbReference type="Pfam" id="PF16930">
    <property type="entry name" value="Porin_5"/>
    <property type="match status" value="1"/>
</dbReference>